<dbReference type="InterPro" id="IPR027385">
    <property type="entry name" value="Beta-barrel_OMP"/>
</dbReference>
<dbReference type="SUPFAM" id="SSF103088">
    <property type="entry name" value="OmpA-like"/>
    <property type="match status" value="1"/>
</dbReference>
<dbReference type="OrthoDB" id="9782229at2"/>
<feature type="domain" description="OmpA-like" evidence="12">
    <location>
        <begin position="311"/>
        <end position="428"/>
    </location>
</feature>
<feature type="signal peptide" evidence="11">
    <location>
        <begin position="1"/>
        <end position="23"/>
    </location>
</feature>
<comment type="caution">
    <text evidence="13">The sequence shown here is derived from an EMBL/GenBank/DDBJ whole genome shotgun (WGS) entry which is preliminary data.</text>
</comment>
<evidence type="ECO:0000313" key="13">
    <source>
        <dbReference type="EMBL" id="ETI60771.1"/>
    </source>
</evidence>
<dbReference type="GO" id="GO:0006811">
    <property type="term" value="P:monoatomic ion transport"/>
    <property type="evidence" value="ECO:0007669"/>
    <property type="project" value="UniProtKB-KW"/>
</dbReference>
<evidence type="ECO:0000256" key="8">
    <source>
        <dbReference type="ARBA" id="ARBA00023136"/>
    </source>
</evidence>
<feature type="chain" id="PRO_5004808652" evidence="11">
    <location>
        <begin position="24"/>
        <end position="428"/>
    </location>
</feature>
<dbReference type="RefSeq" id="WP_024023883.1">
    <property type="nucleotide sequence ID" value="NZ_AYOZ01000012.1"/>
</dbReference>
<reference evidence="13 14" key="1">
    <citation type="journal article" date="2014" name="Genome Announc.">
        <title>Draft Genome Sequence of Marinomonas sp. Strain D104, a Polycyclic Aromatic Hydrocarbon-Degrading Bacterium from the Deep-Sea Sediment of the Arctic Ocean.</title>
        <authorList>
            <person name="Dong C."/>
            <person name="Bai X."/>
            <person name="Lai Q."/>
            <person name="Xie Y."/>
            <person name="Chen X."/>
            <person name="Shao Z."/>
        </authorList>
    </citation>
    <scope>NUCLEOTIDE SEQUENCE [LARGE SCALE GENOMIC DNA]</scope>
    <source>
        <strain evidence="13 14">D104</strain>
    </source>
</reference>
<sequence length="428" mass="44853">MSFLLNKRALLTGLIAASSVAQATPEEGFTIAPSIGYYNMDNHRGVDNSTALSLGLGYQFGNPWAVEFVYLNADSEASVGGSDIGVDQYRLDALYHLAEQGNWMPYLAAGVGTTDMSPGDNNALINAGGGVKYALNQDLSLRADFRLINDTEDHELDNLTMVGLHYVFGAKSAEAKAEPVKAMAQPAKAADADNDGVIDANDQCLSTPAGVAVDTKGCALDSDKDGVADYKDQCLSTPTGVSVNAKGCALDSDEDGVADYKDQCLNTQSGVSVDAKGCALDSDKDGVADHLDACANSAAGSKVDAKGCYVTLTEAKSIRLDVQFASNSAVVNAKYFPQIKKVAAFLKEYPKASVVIEGHTDDSGSAAYNQSLSEKRAKAIATVLTKELGVAANRVSAIGYGEEKPVVSNDTAANRETNRRVVAVISSK</sequence>
<keyword evidence="13" id="KW-0966">Cell projection</keyword>
<organism evidence="13 14">
    <name type="scientific">Marinomonas profundimaris</name>
    <dbReference type="NCBI Taxonomy" id="1208321"/>
    <lineage>
        <taxon>Bacteria</taxon>
        <taxon>Pseudomonadati</taxon>
        <taxon>Pseudomonadota</taxon>
        <taxon>Gammaproteobacteria</taxon>
        <taxon>Oceanospirillales</taxon>
        <taxon>Oceanospirillaceae</taxon>
        <taxon>Marinomonas</taxon>
    </lineage>
</organism>
<evidence type="ECO:0000313" key="14">
    <source>
        <dbReference type="Proteomes" id="UP000018857"/>
    </source>
</evidence>
<keyword evidence="8 10" id="KW-0472">Membrane</keyword>
<comment type="subcellular location">
    <subcellularLocation>
        <location evidence="1">Cell outer membrane</location>
        <topology evidence="1">Multi-pass membrane protein</topology>
    </subcellularLocation>
</comment>
<dbReference type="Pfam" id="PF02412">
    <property type="entry name" value="TSP_3"/>
    <property type="match status" value="1"/>
</dbReference>
<dbReference type="CDD" id="cd07185">
    <property type="entry name" value="OmpA_C-like"/>
    <property type="match status" value="1"/>
</dbReference>
<dbReference type="SUPFAM" id="SSF103647">
    <property type="entry name" value="TSP type-3 repeat"/>
    <property type="match status" value="1"/>
</dbReference>
<evidence type="ECO:0000256" key="9">
    <source>
        <dbReference type="ARBA" id="ARBA00023237"/>
    </source>
</evidence>
<keyword evidence="2" id="KW-0813">Transport</keyword>
<keyword evidence="14" id="KW-1185">Reference proteome</keyword>
<evidence type="ECO:0000256" key="7">
    <source>
        <dbReference type="ARBA" id="ARBA00023114"/>
    </source>
</evidence>
<dbReference type="PANTHER" id="PTHR30329:SF21">
    <property type="entry name" value="LIPOPROTEIN YIAD-RELATED"/>
    <property type="match status" value="1"/>
</dbReference>
<gene>
    <name evidence="13" type="ORF">D104_08725</name>
</gene>
<dbReference type="InterPro" id="IPR006665">
    <property type="entry name" value="OmpA-like"/>
</dbReference>
<accession>W1RU77</accession>
<dbReference type="PROSITE" id="PS51123">
    <property type="entry name" value="OMPA_2"/>
    <property type="match status" value="1"/>
</dbReference>
<keyword evidence="7" id="KW-0626">Porin</keyword>
<dbReference type="Pfam" id="PF13505">
    <property type="entry name" value="OMP_b-brl"/>
    <property type="match status" value="1"/>
</dbReference>
<dbReference type="InterPro" id="IPR036737">
    <property type="entry name" value="OmpA-like_sf"/>
</dbReference>
<evidence type="ECO:0000256" key="4">
    <source>
        <dbReference type="ARBA" id="ARBA00022692"/>
    </source>
</evidence>
<evidence type="ECO:0000256" key="2">
    <source>
        <dbReference type="ARBA" id="ARBA00022448"/>
    </source>
</evidence>
<evidence type="ECO:0000256" key="3">
    <source>
        <dbReference type="ARBA" id="ARBA00022452"/>
    </source>
</evidence>
<dbReference type="eggNOG" id="COG2885">
    <property type="taxonomic scope" value="Bacteria"/>
</dbReference>
<dbReference type="SUPFAM" id="SSF56925">
    <property type="entry name" value="OMPA-like"/>
    <property type="match status" value="1"/>
</dbReference>
<dbReference type="InterPro" id="IPR003367">
    <property type="entry name" value="Thrombospondin_3-like_rpt"/>
</dbReference>
<dbReference type="PANTHER" id="PTHR30329">
    <property type="entry name" value="STATOR ELEMENT OF FLAGELLAR MOTOR COMPLEX"/>
    <property type="match status" value="1"/>
</dbReference>
<keyword evidence="13" id="KW-0282">Flagellum</keyword>
<evidence type="ECO:0000256" key="5">
    <source>
        <dbReference type="ARBA" id="ARBA00022729"/>
    </source>
</evidence>
<evidence type="ECO:0000256" key="11">
    <source>
        <dbReference type="SAM" id="SignalP"/>
    </source>
</evidence>
<dbReference type="GO" id="GO:0015288">
    <property type="term" value="F:porin activity"/>
    <property type="evidence" value="ECO:0007669"/>
    <property type="project" value="UniProtKB-KW"/>
</dbReference>
<dbReference type="InterPro" id="IPR006690">
    <property type="entry name" value="OMPA-like_CS"/>
</dbReference>
<keyword evidence="5 11" id="KW-0732">Signal</keyword>
<dbReference type="GO" id="GO:0009279">
    <property type="term" value="C:cell outer membrane"/>
    <property type="evidence" value="ECO:0007669"/>
    <property type="project" value="UniProtKB-SubCell"/>
</dbReference>
<dbReference type="InterPro" id="IPR011250">
    <property type="entry name" value="OMP/PagP_B-barrel"/>
</dbReference>
<dbReference type="Gene3D" id="3.30.1330.60">
    <property type="entry name" value="OmpA-like domain"/>
    <property type="match status" value="1"/>
</dbReference>
<dbReference type="GO" id="GO:0046930">
    <property type="term" value="C:pore complex"/>
    <property type="evidence" value="ECO:0007669"/>
    <property type="project" value="UniProtKB-KW"/>
</dbReference>
<keyword evidence="6" id="KW-0406">Ion transport</keyword>
<keyword evidence="3" id="KW-1134">Transmembrane beta strand</keyword>
<dbReference type="EMBL" id="AYOZ01000012">
    <property type="protein sequence ID" value="ETI60771.1"/>
    <property type="molecule type" value="Genomic_DNA"/>
</dbReference>
<dbReference type="STRING" id="1208321.D104_08725"/>
<evidence type="ECO:0000259" key="12">
    <source>
        <dbReference type="PROSITE" id="PS51123"/>
    </source>
</evidence>
<evidence type="ECO:0000256" key="10">
    <source>
        <dbReference type="PROSITE-ProRule" id="PRU00473"/>
    </source>
</evidence>
<dbReference type="GO" id="GO:0005509">
    <property type="term" value="F:calcium ion binding"/>
    <property type="evidence" value="ECO:0007669"/>
    <property type="project" value="InterPro"/>
</dbReference>
<dbReference type="PATRIC" id="fig|1208321.3.peg.1731"/>
<dbReference type="InterPro" id="IPR028974">
    <property type="entry name" value="TSP_type-3_rpt"/>
</dbReference>
<keyword evidence="4" id="KW-0812">Transmembrane</keyword>
<evidence type="ECO:0000256" key="1">
    <source>
        <dbReference type="ARBA" id="ARBA00004571"/>
    </source>
</evidence>
<dbReference type="PROSITE" id="PS01068">
    <property type="entry name" value="OMPA_1"/>
    <property type="match status" value="1"/>
</dbReference>
<dbReference type="PRINTS" id="PR01021">
    <property type="entry name" value="OMPADOMAIN"/>
</dbReference>
<evidence type="ECO:0000256" key="6">
    <source>
        <dbReference type="ARBA" id="ARBA00023065"/>
    </source>
</evidence>
<dbReference type="InterPro" id="IPR050330">
    <property type="entry name" value="Bact_OuterMem_StrucFunc"/>
</dbReference>
<dbReference type="Proteomes" id="UP000018857">
    <property type="component" value="Unassembled WGS sequence"/>
</dbReference>
<protein>
    <submittedName>
        <fullName evidence="13">Flagellar motor protein MotB</fullName>
    </submittedName>
</protein>
<dbReference type="GO" id="GO:0007155">
    <property type="term" value="P:cell adhesion"/>
    <property type="evidence" value="ECO:0007669"/>
    <property type="project" value="InterPro"/>
</dbReference>
<dbReference type="Gene3D" id="2.40.160.20">
    <property type="match status" value="1"/>
</dbReference>
<keyword evidence="13" id="KW-0969">Cilium</keyword>
<proteinExistence type="predicted"/>
<dbReference type="AlphaFoldDB" id="W1RU77"/>
<name>W1RU77_9GAMM</name>
<keyword evidence="9" id="KW-0998">Cell outer membrane</keyword>
<dbReference type="InterPro" id="IPR006664">
    <property type="entry name" value="OMP_bac"/>
</dbReference>
<dbReference type="Pfam" id="PF00691">
    <property type="entry name" value="OmpA"/>
    <property type="match status" value="1"/>
</dbReference>